<keyword evidence="2" id="KW-0560">Oxidoreductase</keyword>
<dbReference type="PANTHER" id="PTHR24321">
    <property type="entry name" value="DEHYDROGENASES, SHORT CHAIN"/>
    <property type="match status" value="1"/>
</dbReference>
<dbReference type="InterPro" id="IPR002347">
    <property type="entry name" value="SDR_fam"/>
</dbReference>
<dbReference type="SUPFAM" id="SSF51735">
    <property type="entry name" value="NAD(P)-binding Rossmann-fold domains"/>
    <property type="match status" value="1"/>
</dbReference>
<dbReference type="InterPro" id="IPR036291">
    <property type="entry name" value="NAD(P)-bd_dom_sf"/>
</dbReference>
<organism evidence="4 5">
    <name type="scientific">Pseudonocardia yunnanensis</name>
    <dbReference type="NCBI Taxonomy" id="58107"/>
    <lineage>
        <taxon>Bacteria</taxon>
        <taxon>Bacillati</taxon>
        <taxon>Actinomycetota</taxon>
        <taxon>Actinomycetes</taxon>
        <taxon>Pseudonocardiales</taxon>
        <taxon>Pseudonocardiaceae</taxon>
        <taxon>Pseudonocardia</taxon>
    </lineage>
</organism>
<evidence type="ECO:0000313" key="4">
    <source>
        <dbReference type="EMBL" id="MFD1519914.1"/>
    </source>
</evidence>
<evidence type="ECO:0000313" key="5">
    <source>
        <dbReference type="Proteomes" id="UP001597114"/>
    </source>
</evidence>
<dbReference type="InterPro" id="IPR023985">
    <property type="entry name" value="SDR_subfam_1"/>
</dbReference>
<gene>
    <name evidence="4" type="ORF">ACFSJD_20630</name>
</gene>
<reference evidence="5" key="1">
    <citation type="journal article" date="2019" name="Int. J. Syst. Evol. Microbiol.">
        <title>The Global Catalogue of Microorganisms (GCM) 10K type strain sequencing project: providing services to taxonomists for standard genome sequencing and annotation.</title>
        <authorList>
            <consortium name="The Broad Institute Genomics Platform"/>
            <consortium name="The Broad Institute Genome Sequencing Center for Infectious Disease"/>
            <person name="Wu L."/>
            <person name="Ma J."/>
        </authorList>
    </citation>
    <scope>NUCLEOTIDE SEQUENCE [LARGE SCALE GENOMIC DNA]</scope>
    <source>
        <strain evidence="5">CCM 7043</strain>
    </source>
</reference>
<dbReference type="PRINTS" id="PR00081">
    <property type="entry name" value="GDHRDH"/>
</dbReference>
<dbReference type="EMBL" id="JBHUCO010000021">
    <property type="protein sequence ID" value="MFD1519914.1"/>
    <property type="molecule type" value="Genomic_DNA"/>
</dbReference>
<comment type="caution">
    <text evidence="4">The sequence shown here is derived from an EMBL/GenBank/DDBJ whole genome shotgun (WGS) entry which is preliminary data.</text>
</comment>
<dbReference type="InterPro" id="IPR020904">
    <property type="entry name" value="Sc_DH/Rdtase_CS"/>
</dbReference>
<dbReference type="CDD" id="cd05233">
    <property type="entry name" value="SDR_c"/>
    <property type="match status" value="1"/>
</dbReference>
<dbReference type="NCBIfam" id="TIGR03971">
    <property type="entry name" value="SDR_subfam_1"/>
    <property type="match status" value="1"/>
</dbReference>
<dbReference type="PANTHER" id="PTHR24321:SF8">
    <property type="entry name" value="ESTRADIOL 17-BETA-DEHYDROGENASE 8-RELATED"/>
    <property type="match status" value="1"/>
</dbReference>
<evidence type="ECO:0000256" key="3">
    <source>
        <dbReference type="ARBA" id="ARBA00023027"/>
    </source>
</evidence>
<keyword evidence="5" id="KW-1185">Reference proteome</keyword>
<dbReference type="Proteomes" id="UP001597114">
    <property type="component" value="Unassembled WGS sequence"/>
</dbReference>
<dbReference type="PROSITE" id="PS00061">
    <property type="entry name" value="ADH_SHORT"/>
    <property type="match status" value="1"/>
</dbReference>
<dbReference type="NCBIfam" id="NF009467">
    <property type="entry name" value="PRK12826.1-3"/>
    <property type="match status" value="1"/>
</dbReference>
<keyword evidence="3" id="KW-0520">NAD</keyword>
<dbReference type="PRINTS" id="PR00080">
    <property type="entry name" value="SDRFAMILY"/>
</dbReference>
<name>A0ABW4F0R6_9PSEU</name>
<evidence type="ECO:0000256" key="1">
    <source>
        <dbReference type="ARBA" id="ARBA00006484"/>
    </source>
</evidence>
<sequence>MGRLDGKIAFITGAARGQGRSHAVRFAEEGADIIAFDICNQVETAPYPMSTPNDLTYTVELVESLNRRIIARQGDTRDGARIQEVVDEGLAKFGAIDIAVANAGIAGVGCLWELDERSWRDVVEINLSGTWKTMKAVAPAMIERRQGSIIVTGSTGSIAALPRLGHYTAAKHGVIGLVKAFAVELAPYRVRANAVNPGNVNSPMINNLAARAAFTGSADITAEQFSAAMQANNALPVPWVEVRDVSNAMLYLASDESRFVTGTQHVVDAGSLLPVKVPQH</sequence>
<comment type="similarity">
    <text evidence="1">Belongs to the short-chain dehydrogenases/reductases (SDR) family.</text>
</comment>
<protein>
    <submittedName>
        <fullName evidence="4">Mycofactocin-coupled SDR family oxidoreductase</fullName>
    </submittedName>
</protein>
<accession>A0ABW4F0R6</accession>
<evidence type="ECO:0000256" key="2">
    <source>
        <dbReference type="ARBA" id="ARBA00023002"/>
    </source>
</evidence>
<dbReference type="RefSeq" id="WP_344723552.1">
    <property type="nucleotide sequence ID" value="NZ_BAAAUS010000020.1"/>
</dbReference>
<proteinExistence type="inferred from homology"/>
<dbReference type="Gene3D" id="3.40.50.720">
    <property type="entry name" value="NAD(P)-binding Rossmann-like Domain"/>
    <property type="match status" value="1"/>
</dbReference>
<dbReference type="Pfam" id="PF13561">
    <property type="entry name" value="adh_short_C2"/>
    <property type="match status" value="1"/>
</dbReference>